<evidence type="ECO:0000313" key="2">
    <source>
        <dbReference type="EMBL" id="AVQ30118.1"/>
    </source>
</evidence>
<dbReference type="Pfam" id="PF04545">
    <property type="entry name" value="Sigma70_r4"/>
    <property type="match status" value="1"/>
</dbReference>
<organism evidence="2 3">
    <name type="scientific">Fusobacterium varium ATCC 27725</name>
    <dbReference type="NCBI Taxonomy" id="469618"/>
    <lineage>
        <taxon>Bacteria</taxon>
        <taxon>Fusobacteriati</taxon>
        <taxon>Fusobacteriota</taxon>
        <taxon>Fusobacteriia</taxon>
        <taxon>Fusobacteriales</taxon>
        <taxon>Fusobacteriaceae</taxon>
        <taxon>Fusobacterium</taxon>
    </lineage>
</organism>
<gene>
    <name evidence="2" type="ORF">C4N18_02315</name>
</gene>
<dbReference type="Proteomes" id="UP000241238">
    <property type="component" value="Chromosome"/>
</dbReference>
<dbReference type="EMBL" id="CP028103">
    <property type="protein sequence ID" value="AVQ30118.1"/>
    <property type="molecule type" value="Genomic_DNA"/>
</dbReference>
<dbReference type="InterPro" id="IPR007630">
    <property type="entry name" value="RNA_pol_sigma70_r4"/>
</dbReference>
<protein>
    <submittedName>
        <fullName evidence="2">DUF1492 domain-containing protein</fullName>
    </submittedName>
</protein>
<dbReference type="SUPFAM" id="SSF88659">
    <property type="entry name" value="Sigma3 and sigma4 domains of RNA polymerase sigma factors"/>
    <property type="match status" value="1"/>
</dbReference>
<feature type="domain" description="RNA polymerase sigma-70 region 4" evidence="1">
    <location>
        <begin position="72"/>
        <end position="109"/>
    </location>
</feature>
<evidence type="ECO:0000313" key="3">
    <source>
        <dbReference type="Proteomes" id="UP000241238"/>
    </source>
</evidence>
<sequence length="113" mass="13522">MDIKKYLSQVYALDKEIKHELDIIKELNNPSKYEKTERALNLEKQILGKIENMKQLKEKICNDIARIEDITEKELLQKRYIQNLTWEDIAEHLGYSITQTYRIHKKALSNFKV</sequence>
<dbReference type="Gene3D" id="1.20.140.160">
    <property type="match status" value="1"/>
</dbReference>
<dbReference type="InterPro" id="IPR013324">
    <property type="entry name" value="RNA_pol_sigma_r3/r4-like"/>
</dbReference>
<keyword evidence="3" id="KW-1185">Reference proteome</keyword>
<name>A0ABM6U1G1_FUSVA</name>
<dbReference type="RefSeq" id="WP_005949396.1">
    <property type="nucleotide sequence ID" value="NZ_CP028103.1"/>
</dbReference>
<evidence type="ECO:0000259" key="1">
    <source>
        <dbReference type="Pfam" id="PF04545"/>
    </source>
</evidence>
<proteinExistence type="predicted"/>
<reference evidence="3" key="1">
    <citation type="journal article" date="2018" name="MSphere">
        <title>Fusobacterium Genomics Using MinION and Illumina Sequencing Enables Genome Completion and Correction.</title>
        <authorList>
            <person name="Todd S.M."/>
            <person name="Settlage R.E."/>
            <person name="Lahmers K.K."/>
            <person name="Slade D.J."/>
        </authorList>
    </citation>
    <scope>NUCLEOTIDE SEQUENCE [LARGE SCALE GENOMIC DNA]</scope>
    <source>
        <strain evidence="3">ATCC 27725</strain>
    </source>
</reference>
<accession>A0ABM6U1G1</accession>
<dbReference type="GeneID" id="77466809"/>